<sequence length="39" mass="4434">MMFMYTILIALFIGLFYAYDWLIWAGLIESAPFSIGVVG</sequence>
<organism evidence="1">
    <name type="scientific">marine metagenome</name>
    <dbReference type="NCBI Taxonomy" id="408172"/>
    <lineage>
        <taxon>unclassified sequences</taxon>
        <taxon>metagenomes</taxon>
        <taxon>ecological metagenomes</taxon>
    </lineage>
</organism>
<reference evidence="1" key="1">
    <citation type="submission" date="2018-05" db="EMBL/GenBank/DDBJ databases">
        <authorList>
            <person name="Lanie J.A."/>
            <person name="Ng W.-L."/>
            <person name="Kazmierczak K.M."/>
            <person name="Andrzejewski T.M."/>
            <person name="Davidsen T.M."/>
            <person name="Wayne K.J."/>
            <person name="Tettelin H."/>
            <person name="Glass J.I."/>
            <person name="Rusch D."/>
            <person name="Podicherti R."/>
            <person name="Tsui H.-C.T."/>
            <person name="Winkler M.E."/>
        </authorList>
    </citation>
    <scope>NUCLEOTIDE SEQUENCE</scope>
</reference>
<proteinExistence type="predicted"/>
<gene>
    <name evidence="1" type="ORF">METZ01_LOCUS123795</name>
</gene>
<evidence type="ECO:0000313" key="1">
    <source>
        <dbReference type="EMBL" id="SVA70941.1"/>
    </source>
</evidence>
<accession>A0A381Y2Q1</accession>
<protein>
    <submittedName>
        <fullName evidence="1">Uncharacterized protein</fullName>
    </submittedName>
</protein>
<name>A0A381Y2Q1_9ZZZZ</name>
<dbReference type="EMBL" id="UINC01017190">
    <property type="protein sequence ID" value="SVA70941.1"/>
    <property type="molecule type" value="Genomic_DNA"/>
</dbReference>
<dbReference type="AlphaFoldDB" id="A0A381Y2Q1"/>